<dbReference type="PRINTS" id="PR00081">
    <property type="entry name" value="GDHRDH"/>
</dbReference>
<dbReference type="InterPro" id="IPR057326">
    <property type="entry name" value="KR_dom"/>
</dbReference>
<dbReference type="Proteomes" id="UP001500879">
    <property type="component" value="Unassembled WGS sequence"/>
</dbReference>
<dbReference type="PANTHER" id="PTHR42879">
    <property type="entry name" value="3-OXOACYL-(ACYL-CARRIER-PROTEIN) REDUCTASE"/>
    <property type="match status" value="1"/>
</dbReference>
<dbReference type="InterPro" id="IPR036291">
    <property type="entry name" value="NAD(P)-bd_dom_sf"/>
</dbReference>
<dbReference type="PANTHER" id="PTHR42879:SF2">
    <property type="entry name" value="3-OXOACYL-[ACYL-CARRIER-PROTEIN] REDUCTASE FABG"/>
    <property type="match status" value="1"/>
</dbReference>
<accession>A0ABN0YNJ2</accession>
<gene>
    <name evidence="3" type="primary">fabG_3</name>
    <name evidence="3" type="ORF">GCM10010357_24310</name>
</gene>
<comment type="caution">
    <text evidence="3">The sequence shown here is derived from an EMBL/GenBank/DDBJ whole genome shotgun (WGS) entry which is preliminary data.</text>
</comment>
<dbReference type="SMART" id="SM00822">
    <property type="entry name" value="PKS_KR"/>
    <property type="match status" value="1"/>
</dbReference>
<evidence type="ECO:0000313" key="4">
    <source>
        <dbReference type="Proteomes" id="UP001500879"/>
    </source>
</evidence>
<dbReference type="InterPro" id="IPR020904">
    <property type="entry name" value="Sc_DH/Rdtase_CS"/>
</dbReference>
<comment type="similarity">
    <text evidence="1">Belongs to the short-chain dehydrogenases/reductases (SDR) family.</text>
</comment>
<proteinExistence type="inferred from homology"/>
<dbReference type="NCBIfam" id="NF009466">
    <property type="entry name" value="PRK12826.1-2"/>
    <property type="match status" value="1"/>
</dbReference>
<dbReference type="RefSeq" id="WP_344023051.1">
    <property type="nucleotide sequence ID" value="NZ_BAAABX010000023.1"/>
</dbReference>
<feature type="domain" description="Ketoreductase" evidence="2">
    <location>
        <begin position="11"/>
        <end position="190"/>
    </location>
</feature>
<dbReference type="PROSITE" id="PS00061">
    <property type="entry name" value="ADH_SHORT"/>
    <property type="match status" value="1"/>
</dbReference>
<dbReference type="Pfam" id="PF13561">
    <property type="entry name" value="adh_short_C2"/>
    <property type="match status" value="1"/>
</dbReference>
<organism evidence="3 4">
    <name type="scientific">Streptomyces luteireticuli</name>
    <dbReference type="NCBI Taxonomy" id="173858"/>
    <lineage>
        <taxon>Bacteria</taxon>
        <taxon>Bacillati</taxon>
        <taxon>Actinomycetota</taxon>
        <taxon>Actinomycetes</taxon>
        <taxon>Kitasatosporales</taxon>
        <taxon>Streptomycetaceae</taxon>
        <taxon>Streptomyces</taxon>
    </lineage>
</organism>
<evidence type="ECO:0000256" key="1">
    <source>
        <dbReference type="ARBA" id="ARBA00006484"/>
    </source>
</evidence>
<dbReference type="SUPFAM" id="SSF51735">
    <property type="entry name" value="NAD(P)-binding Rossmann-fold domains"/>
    <property type="match status" value="1"/>
</dbReference>
<dbReference type="Gene3D" id="3.40.50.720">
    <property type="entry name" value="NAD(P)-binding Rossmann-like Domain"/>
    <property type="match status" value="1"/>
</dbReference>
<reference evidence="3 4" key="1">
    <citation type="journal article" date="2019" name="Int. J. Syst. Evol. Microbiol.">
        <title>The Global Catalogue of Microorganisms (GCM) 10K type strain sequencing project: providing services to taxonomists for standard genome sequencing and annotation.</title>
        <authorList>
            <consortium name="The Broad Institute Genomics Platform"/>
            <consortium name="The Broad Institute Genome Sequencing Center for Infectious Disease"/>
            <person name="Wu L."/>
            <person name="Ma J."/>
        </authorList>
    </citation>
    <scope>NUCLEOTIDE SEQUENCE [LARGE SCALE GENOMIC DNA]</scope>
    <source>
        <strain evidence="3 4">JCM 4788</strain>
    </source>
</reference>
<evidence type="ECO:0000259" key="2">
    <source>
        <dbReference type="SMART" id="SM00822"/>
    </source>
</evidence>
<sequence length="251" mass="25936">MSSFGCFPDPSVALVTGSSRGIGRACALALAEAGCDVVVHYVTQRQAAEDTAGEVRALGRRALVVRADVGVEDEVRALFREIRGEFGRLDVAVVNSGIVADGLLAAMSLDKWQRVLNTNLTGAFLTCRETVKLMHRTGGSLVLIGSTSGLSGTPGQANYSASKGGLHAFAASLAREVADRGIRVNAVAPGFTETDMLRAAAPVVREKYLRLIPAGRPGTPAEVAAAVRFLASPAAGYITGQVVVADGGLTA</sequence>
<dbReference type="EMBL" id="BAAABX010000023">
    <property type="protein sequence ID" value="GAA0402371.1"/>
    <property type="molecule type" value="Genomic_DNA"/>
</dbReference>
<protein>
    <submittedName>
        <fullName evidence="3">3-oxoacyl-[acyl-carrier-protein] reductase</fullName>
    </submittedName>
</protein>
<dbReference type="InterPro" id="IPR050259">
    <property type="entry name" value="SDR"/>
</dbReference>
<evidence type="ECO:0000313" key="3">
    <source>
        <dbReference type="EMBL" id="GAA0402371.1"/>
    </source>
</evidence>
<dbReference type="PRINTS" id="PR00080">
    <property type="entry name" value="SDRFAMILY"/>
</dbReference>
<dbReference type="InterPro" id="IPR002347">
    <property type="entry name" value="SDR_fam"/>
</dbReference>
<keyword evidence="4" id="KW-1185">Reference proteome</keyword>
<name>A0ABN0YNJ2_9ACTN</name>